<reference evidence="2 3" key="1">
    <citation type="submission" date="2019-01" db="EMBL/GenBank/DDBJ databases">
        <title>Sphingomonas mucosissima sp. nov. and Sphingomonas desiccabilis sp. nov., from biological soil crusts in the Colorado Plateau, USA.</title>
        <authorList>
            <person name="Zhu D."/>
        </authorList>
    </citation>
    <scope>NUCLEOTIDE SEQUENCE [LARGE SCALE GENOMIC DNA]</scope>
    <source>
        <strain evidence="2 3">CP1D</strain>
    </source>
</reference>
<keyword evidence="3" id="KW-1185">Reference proteome</keyword>
<dbReference type="Proteomes" id="UP000292347">
    <property type="component" value="Unassembled WGS sequence"/>
</dbReference>
<comment type="caution">
    <text evidence="2">The sequence shown here is derived from an EMBL/GenBank/DDBJ whole genome shotgun (WGS) entry which is preliminary data.</text>
</comment>
<protein>
    <recommendedName>
        <fullName evidence="4">Nitrogen fixation protein FixH</fullName>
    </recommendedName>
</protein>
<evidence type="ECO:0008006" key="4">
    <source>
        <dbReference type="Google" id="ProtNLM"/>
    </source>
</evidence>
<dbReference type="Pfam" id="PF05751">
    <property type="entry name" value="FixH"/>
    <property type="match status" value="1"/>
</dbReference>
<dbReference type="InterPro" id="IPR018037">
    <property type="entry name" value="FixH_proteobacterial"/>
</dbReference>
<evidence type="ECO:0000313" key="2">
    <source>
        <dbReference type="EMBL" id="RXZ35691.1"/>
    </source>
</evidence>
<sequence>MSPRPAPARRFTGWHMLAILLGMFGTIIAVNVVMARFAVGTFGGTVVDNSYVASQKFNHWLAEARAQEALGWKLQTRVDEGRILRITTSSPMGPLYAATMDAVAIHPLGRAPERKLHFVNAGGGTFASQQPLPEGRWLLRIEVREGRNTARFDDQVGA</sequence>
<keyword evidence="1" id="KW-0472">Membrane</keyword>
<name>A0A4Q2J2H1_9SPHN</name>
<dbReference type="PIRSF" id="PIRSF011386">
    <property type="entry name" value="FixH"/>
    <property type="match status" value="1"/>
</dbReference>
<feature type="transmembrane region" description="Helical" evidence="1">
    <location>
        <begin position="12"/>
        <end position="33"/>
    </location>
</feature>
<dbReference type="AlphaFoldDB" id="A0A4Q2J2H1"/>
<evidence type="ECO:0000256" key="1">
    <source>
        <dbReference type="SAM" id="Phobius"/>
    </source>
</evidence>
<gene>
    <name evidence="2" type="ORF">EO081_05580</name>
</gene>
<accession>A0A4Q2J2H1</accession>
<dbReference type="InterPro" id="IPR008620">
    <property type="entry name" value="FixH"/>
</dbReference>
<dbReference type="OrthoDB" id="1495896at2"/>
<dbReference type="EMBL" id="SDPT01000001">
    <property type="protein sequence ID" value="RXZ35691.1"/>
    <property type="molecule type" value="Genomic_DNA"/>
</dbReference>
<keyword evidence="1" id="KW-0812">Transmembrane</keyword>
<proteinExistence type="predicted"/>
<organism evidence="2 3">
    <name type="scientific">Sphingomonas desiccabilis</name>
    <dbReference type="NCBI Taxonomy" id="429134"/>
    <lineage>
        <taxon>Bacteria</taxon>
        <taxon>Pseudomonadati</taxon>
        <taxon>Pseudomonadota</taxon>
        <taxon>Alphaproteobacteria</taxon>
        <taxon>Sphingomonadales</taxon>
        <taxon>Sphingomonadaceae</taxon>
        <taxon>Sphingomonas</taxon>
    </lineage>
</organism>
<keyword evidence="1" id="KW-1133">Transmembrane helix</keyword>
<evidence type="ECO:0000313" key="3">
    <source>
        <dbReference type="Proteomes" id="UP000292347"/>
    </source>
</evidence>